<evidence type="ECO:0000256" key="3">
    <source>
        <dbReference type="ARBA" id="ARBA00004810"/>
    </source>
</evidence>
<evidence type="ECO:0000256" key="11">
    <source>
        <dbReference type="ARBA" id="ARBA00025527"/>
    </source>
</evidence>
<dbReference type="CDD" id="cd01562">
    <property type="entry name" value="Thr-dehyd"/>
    <property type="match status" value="1"/>
</dbReference>
<keyword evidence="9 12" id="KW-0456">Lyase</keyword>
<evidence type="ECO:0000256" key="6">
    <source>
        <dbReference type="ARBA" id="ARBA00022605"/>
    </source>
</evidence>
<dbReference type="NCBIfam" id="NF006390">
    <property type="entry name" value="PRK08639.1"/>
    <property type="match status" value="1"/>
</dbReference>
<dbReference type="EMBL" id="CP014160">
    <property type="protein sequence ID" value="AMB93637.1"/>
    <property type="molecule type" value="Genomic_DNA"/>
</dbReference>
<dbReference type="InterPro" id="IPR000634">
    <property type="entry name" value="Ser/Thr_deHydtase_PyrdxlP-BS"/>
</dbReference>
<dbReference type="GO" id="GO:0030170">
    <property type="term" value="F:pyridoxal phosphate binding"/>
    <property type="evidence" value="ECO:0007669"/>
    <property type="project" value="InterPro"/>
</dbReference>
<dbReference type="SUPFAM" id="SSF53686">
    <property type="entry name" value="Tryptophan synthase beta subunit-like PLP-dependent enzymes"/>
    <property type="match status" value="1"/>
</dbReference>
<comment type="pathway">
    <text evidence="3 12">Amino-acid biosynthesis; L-isoleucine biosynthesis; 2-oxobutanoate from L-threonine: step 1/1.</text>
</comment>
<evidence type="ECO:0000313" key="15">
    <source>
        <dbReference type="EMBL" id="PKZ21633.1"/>
    </source>
</evidence>
<dbReference type="CDD" id="cd04907">
    <property type="entry name" value="ACT_ThrD-I_2"/>
    <property type="match status" value="1"/>
</dbReference>
<comment type="similarity">
    <text evidence="4 12">Belongs to the serine/threonine dehydratase family.</text>
</comment>
<evidence type="ECO:0000313" key="17">
    <source>
        <dbReference type="Proteomes" id="UP000234239"/>
    </source>
</evidence>
<dbReference type="UniPathway" id="UPA00047">
    <property type="reaction ID" value="UER00054"/>
</dbReference>
<dbReference type="Proteomes" id="UP000234239">
    <property type="component" value="Unassembled WGS sequence"/>
</dbReference>
<evidence type="ECO:0000256" key="1">
    <source>
        <dbReference type="ARBA" id="ARBA00001274"/>
    </source>
</evidence>
<dbReference type="SUPFAM" id="SSF55021">
    <property type="entry name" value="ACT-like"/>
    <property type="match status" value="1"/>
</dbReference>
<reference evidence="14 16" key="1">
    <citation type="journal article" date="2016" name="Genome Announc.">
        <title>Complete Genome Sequences of Aerococcus christensenii CCUG 28831T, Aerococcus sanguinicola CCUG 43001T, Aerococcus urinae CCUG 36881T, Aerococcus urinaeequi CCUG 28094T, Aerococcus urinaehominis CCUG 42038 BT, and Aerococcus viridans CCUG 4311T.</title>
        <authorList>
            <person name="Carkaci D."/>
            <person name="Dargis R."/>
            <person name="Nielsen X.C."/>
            <person name="Skovgaard O."/>
            <person name="Fuursted K."/>
            <person name="Christensen J.J."/>
        </authorList>
    </citation>
    <scope>NUCLEOTIDE SEQUENCE [LARGE SCALE GENOMIC DNA]</scope>
    <source>
        <strain evidence="14 16">CCUG43001</strain>
    </source>
</reference>
<keyword evidence="16" id="KW-1185">Reference proteome</keyword>
<dbReference type="Pfam" id="PF00291">
    <property type="entry name" value="PALP"/>
    <property type="match status" value="1"/>
</dbReference>
<dbReference type="GeneID" id="92902870"/>
<protein>
    <recommendedName>
        <fullName evidence="12">L-threonine dehydratase</fullName>
        <ecNumber evidence="12">4.3.1.19</ecNumber>
    </recommendedName>
    <alternativeName>
        <fullName evidence="12">Threonine deaminase</fullName>
    </alternativeName>
</protein>
<dbReference type="Gene3D" id="3.40.50.1100">
    <property type="match status" value="2"/>
</dbReference>
<evidence type="ECO:0000256" key="5">
    <source>
        <dbReference type="ARBA" id="ARBA00011881"/>
    </source>
</evidence>
<keyword evidence="7 12" id="KW-0412">Isoleucine biosynthesis</keyword>
<dbReference type="InterPro" id="IPR001721">
    <property type="entry name" value="TD_ACT-like"/>
</dbReference>
<evidence type="ECO:0000256" key="2">
    <source>
        <dbReference type="ARBA" id="ARBA00001933"/>
    </source>
</evidence>
<dbReference type="GO" id="GO:0003941">
    <property type="term" value="F:L-serine ammonia-lyase activity"/>
    <property type="evidence" value="ECO:0007669"/>
    <property type="project" value="TreeGrafter"/>
</dbReference>
<dbReference type="InterPro" id="IPR011820">
    <property type="entry name" value="IlvA"/>
</dbReference>
<accession>A0A0X8FBT5</accession>
<comment type="catalytic activity">
    <reaction evidence="1 12">
        <text>L-threonine = 2-oxobutanoate + NH4(+)</text>
        <dbReference type="Rhea" id="RHEA:22108"/>
        <dbReference type="ChEBI" id="CHEBI:16763"/>
        <dbReference type="ChEBI" id="CHEBI:28938"/>
        <dbReference type="ChEBI" id="CHEBI:57926"/>
        <dbReference type="EC" id="4.3.1.19"/>
    </reaction>
</comment>
<dbReference type="GO" id="GO:0004794">
    <property type="term" value="F:threonine deaminase activity"/>
    <property type="evidence" value="ECO:0007669"/>
    <property type="project" value="UniProtKB-UniRule"/>
</dbReference>
<evidence type="ECO:0000256" key="12">
    <source>
        <dbReference type="RuleBase" id="RU362012"/>
    </source>
</evidence>
<dbReference type="InterPro" id="IPR036052">
    <property type="entry name" value="TrpB-like_PALP_sf"/>
</dbReference>
<dbReference type="PROSITE" id="PS51672">
    <property type="entry name" value="ACT_LIKE"/>
    <property type="match status" value="1"/>
</dbReference>
<feature type="domain" description="ACT-like" evidence="13">
    <location>
        <begin position="336"/>
        <end position="410"/>
    </location>
</feature>
<keyword evidence="8 12" id="KW-0663">Pyridoxal phosphate</keyword>
<reference evidence="16" key="2">
    <citation type="submission" date="2016-01" db="EMBL/GenBank/DDBJ databases">
        <title>Six Aerococcus type strain genome sequencing and assembly using PacBio and Illumina Hiseq.</title>
        <authorList>
            <person name="Carkaci D."/>
            <person name="Dargis R."/>
            <person name="Nielsen X.C."/>
            <person name="Skovgaard O."/>
            <person name="Fuursted K."/>
            <person name="Christensen J.J."/>
        </authorList>
    </citation>
    <scope>NUCLEOTIDE SEQUENCE [LARGE SCALE GENOMIC DNA]</scope>
    <source>
        <strain evidence="16">CCUG43001</strain>
    </source>
</reference>
<dbReference type="NCBIfam" id="TIGR02079">
    <property type="entry name" value="THD1"/>
    <property type="match status" value="1"/>
</dbReference>
<name>A0A0X8FBT5_9LACT</name>
<comment type="subunit">
    <text evidence="5 12">Homotetramer.</text>
</comment>
<dbReference type="GO" id="GO:0006567">
    <property type="term" value="P:L-threonine catabolic process"/>
    <property type="evidence" value="ECO:0007669"/>
    <property type="project" value="TreeGrafter"/>
</dbReference>
<dbReference type="AlphaFoldDB" id="A0A0X8FBT5"/>
<reference evidence="15 17" key="3">
    <citation type="submission" date="2017-12" db="EMBL/GenBank/DDBJ databases">
        <title>Phylogenetic diversity of female urinary microbiome.</title>
        <authorList>
            <person name="Thomas-White K."/>
            <person name="Wolfe A.J."/>
        </authorList>
    </citation>
    <scope>NUCLEOTIDE SEQUENCE [LARGE SCALE GENOMIC DNA]</scope>
    <source>
        <strain evidence="15 17">UMB0139</strain>
    </source>
</reference>
<evidence type="ECO:0000256" key="4">
    <source>
        <dbReference type="ARBA" id="ARBA00010869"/>
    </source>
</evidence>
<dbReference type="Pfam" id="PF00585">
    <property type="entry name" value="Thr_dehydrat_C"/>
    <property type="match status" value="1"/>
</dbReference>
<dbReference type="FunFam" id="3.40.50.1100:FF:000005">
    <property type="entry name" value="Threonine dehydratase catabolic"/>
    <property type="match status" value="1"/>
</dbReference>
<gene>
    <name evidence="12" type="primary">ilvA</name>
    <name evidence="14" type="ORF">AWM72_02150</name>
    <name evidence="15" type="ORF">CYJ28_06945</name>
</gene>
<proteinExistence type="inferred from homology"/>
<organism evidence="14 16">
    <name type="scientific">Aerococcus sanguinicola</name>
    <dbReference type="NCBI Taxonomy" id="119206"/>
    <lineage>
        <taxon>Bacteria</taxon>
        <taxon>Bacillati</taxon>
        <taxon>Bacillota</taxon>
        <taxon>Bacilli</taxon>
        <taxon>Lactobacillales</taxon>
        <taxon>Aerococcaceae</taxon>
        <taxon>Aerococcus</taxon>
    </lineage>
</organism>
<evidence type="ECO:0000313" key="16">
    <source>
        <dbReference type="Proteomes" id="UP000069912"/>
    </source>
</evidence>
<evidence type="ECO:0000313" key="14">
    <source>
        <dbReference type="EMBL" id="AMB93637.1"/>
    </source>
</evidence>
<dbReference type="PROSITE" id="PS00165">
    <property type="entry name" value="DEHYDRATASE_SER_THR"/>
    <property type="match status" value="1"/>
</dbReference>
<dbReference type="OrthoDB" id="9811476at2"/>
<dbReference type="EMBL" id="PKGY01000003">
    <property type="protein sequence ID" value="PKZ21633.1"/>
    <property type="molecule type" value="Genomic_DNA"/>
</dbReference>
<evidence type="ECO:0000256" key="10">
    <source>
        <dbReference type="ARBA" id="ARBA00023304"/>
    </source>
</evidence>
<dbReference type="RefSeq" id="WP_067972486.1">
    <property type="nucleotide sequence ID" value="NZ_CAJHKM010000004.1"/>
</dbReference>
<dbReference type="GO" id="GO:0006565">
    <property type="term" value="P:L-serine catabolic process"/>
    <property type="evidence" value="ECO:0007669"/>
    <property type="project" value="TreeGrafter"/>
</dbReference>
<dbReference type="PANTHER" id="PTHR48078:SF11">
    <property type="entry name" value="THREONINE DEHYDRATASE, MITOCHONDRIAL"/>
    <property type="match status" value="1"/>
</dbReference>
<comment type="cofactor">
    <cofactor evidence="2 12">
        <name>pyridoxal 5'-phosphate</name>
        <dbReference type="ChEBI" id="CHEBI:597326"/>
    </cofactor>
</comment>
<dbReference type="GO" id="GO:0009097">
    <property type="term" value="P:isoleucine biosynthetic process"/>
    <property type="evidence" value="ECO:0007669"/>
    <property type="project" value="UniProtKB-UniRule"/>
</dbReference>
<dbReference type="InterPro" id="IPR001926">
    <property type="entry name" value="TrpB-like_PALP"/>
</dbReference>
<evidence type="ECO:0000259" key="13">
    <source>
        <dbReference type="PROSITE" id="PS51672"/>
    </source>
</evidence>
<evidence type="ECO:0000256" key="7">
    <source>
        <dbReference type="ARBA" id="ARBA00022624"/>
    </source>
</evidence>
<keyword evidence="10 12" id="KW-0100">Branched-chain amino acid biosynthesis</keyword>
<keyword evidence="6 12" id="KW-0028">Amino-acid biosynthesis</keyword>
<dbReference type="EC" id="4.3.1.19" evidence="12"/>
<evidence type="ECO:0000256" key="8">
    <source>
        <dbReference type="ARBA" id="ARBA00022898"/>
    </source>
</evidence>
<dbReference type="InterPro" id="IPR045865">
    <property type="entry name" value="ACT-like_dom_sf"/>
</dbReference>
<dbReference type="Proteomes" id="UP000069912">
    <property type="component" value="Chromosome"/>
</dbReference>
<dbReference type="KEGG" id="asan:AWM72_02150"/>
<sequence>MSELVTKEEVLDAYRSLRQDLPQTPLQYDSYLSEKYQGRIYLKREDLQVVRSFKIRGAYYAINQLSDEDLAKGVICASAGNHAQGVAYTAQKKGIQAVIFMPNTTPNQKISQVQYFGGDFVDIQIEGDTFDESNRAAHAYAKEHGLSFIEPYDDLDVMRGQGTLAVEVHQDLVAEGQQADYFLVQVGGGGLISGVSAYVKEAMPDTKVIGVEPTGAASMKAALDAGEPTALERVDKFCDGTAVGEAGQLTFQHVKAKVDDICLVPEGLAAQAILELYTKQAIVAEPSGALSVAALDLLADDIKGKTVVCLISGGNNDINRMAEIEEKALIYEGIKHYFIVNFPQRAGALREFVTDVLGPGDDISVFEYTKRKSHSSGPVLIGIDLAEASSIQALKDRMAAFDPNYIDISENSTLYQFLV</sequence>
<dbReference type="InterPro" id="IPR050147">
    <property type="entry name" value="Ser/Thr_Dehydratase"/>
</dbReference>
<comment type="function">
    <text evidence="11 12">Catalyzes the anaerobic formation of alpha-ketobutyrate and ammonia from threonine in a two-step reaction. The first step involved a dehydration of threonine and a production of enamine intermediates (aminocrotonate), which tautomerizes to its imine form (iminobutyrate). Both intermediates are unstable and short-lived. The second step is the nonenzymatic hydrolysis of the enamine/imine intermediates to form 2-ketobutyrate and free ammonia. In the low water environment of the cell, the second step is accelerated by RidA.</text>
</comment>
<evidence type="ECO:0000256" key="9">
    <source>
        <dbReference type="ARBA" id="ARBA00023239"/>
    </source>
</evidence>
<dbReference type="PANTHER" id="PTHR48078">
    <property type="entry name" value="THREONINE DEHYDRATASE, MITOCHONDRIAL-RELATED"/>
    <property type="match status" value="1"/>
</dbReference>